<dbReference type="SUPFAM" id="SSF54160">
    <property type="entry name" value="Chromo domain-like"/>
    <property type="match status" value="1"/>
</dbReference>
<keyword evidence="3" id="KW-1185">Reference proteome</keyword>
<sequence>MKNNAEKKRRDLQFEVGAFVFLKLRPYRQQSVTKRVCQKLAARYYGPYEVLAKIGASAYRLRLPSESKIHPVFHVSQLKPVLGQGHVVNPLPSVFSANNELIVEPESVLDSRYNDDGHLEVLLSWKDLPDHEKTWVRMSEALQQFPDSKLGDKLRLRHGGIDKPLRGYIRKKRKENAEKGNVQTDFAHGEGRSRVEEHLKKRKVLAMEDHASQFDGSYDPDGENSYGSKQIHVSIDYLRRKSPYLFVRKEGDGKEVLREQSGSDERVRRSGCCPL</sequence>
<accession>A0A6D2IU37</accession>
<feature type="domain" description="Chromo" evidence="1">
    <location>
        <begin position="103"/>
        <end position="135"/>
    </location>
</feature>
<dbReference type="AlphaFoldDB" id="A0A6D2IU37"/>
<dbReference type="Gene3D" id="2.40.50.40">
    <property type="match status" value="1"/>
</dbReference>
<comment type="caution">
    <text evidence="2">The sequence shown here is derived from an EMBL/GenBank/DDBJ whole genome shotgun (WGS) entry which is preliminary data.</text>
</comment>
<evidence type="ECO:0000259" key="1">
    <source>
        <dbReference type="PROSITE" id="PS50013"/>
    </source>
</evidence>
<evidence type="ECO:0000313" key="2">
    <source>
        <dbReference type="EMBL" id="CAA7028493.1"/>
    </source>
</evidence>
<name>A0A6D2IU37_9BRAS</name>
<dbReference type="InterPro" id="IPR056924">
    <property type="entry name" value="SH3_Tf2-1"/>
</dbReference>
<dbReference type="EMBL" id="CACVBM020001069">
    <property type="protein sequence ID" value="CAA7028493.1"/>
    <property type="molecule type" value="Genomic_DNA"/>
</dbReference>
<dbReference type="PROSITE" id="PS50013">
    <property type="entry name" value="CHROMO_2"/>
    <property type="match status" value="1"/>
</dbReference>
<protein>
    <recommendedName>
        <fullName evidence="1">Chromo domain-containing protein</fullName>
    </recommendedName>
</protein>
<reference evidence="2" key="1">
    <citation type="submission" date="2020-01" db="EMBL/GenBank/DDBJ databases">
        <authorList>
            <person name="Mishra B."/>
        </authorList>
    </citation>
    <scope>NUCLEOTIDE SEQUENCE [LARGE SCALE GENOMIC DNA]</scope>
</reference>
<dbReference type="PANTHER" id="PTHR46148">
    <property type="entry name" value="CHROMO DOMAIN-CONTAINING PROTEIN"/>
    <property type="match status" value="1"/>
</dbReference>
<dbReference type="OrthoDB" id="532080at2759"/>
<proteinExistence type="predicted"/>
<dbReference type="Pfam" id="PF00385">
    <property type="entry name" value="Chromo"/>
    <property type="match status" value="1"/>
</dbReference>
<organism evidence="2 3">
    <name type="scientific">Microthlaspi erraticum</name>
    <dbReference type="NCBI Taxonomy" id="1685480"/>
    <lineage>
        <taxon>Eukaryota</taxon>
        <taxon>Viridiplantae</taxon>
        <taxon>Streptophyta</taxon>
        <taxon>Embryophyta</taxon>
        <taxon>Tracheophyta</taxon>
        <taxon>Spermatophyta</taxon>
        <taxon>Magnoliopsida</taxon>
        <taxon>eudicotyledons</taxon>
        <taxon>Gunneridae</taxon>
        <taxon>Pentapetalae</taxon>
        <taxon>rosids</taxon>
        <taxon>malvids</taxon>
        <taxon>Brassicales</taxon>
        <taxon>Brassicaceae</taxon>
        <taxon>Coluteocarpeae</taxon>
        <taxon>Microthlaspi</taxon>
    </lineage>
</organism>
<gene>
    <name evidence="2" type="ORF">MERR_LOCUS15728</name>
</gene>
<dbReference type="InterPro" id="IPR016197">
    <property type="entry name" value="Chromo-like_dom_sf"/>
</dbReference>
<evidence type="ECO:0000313" key="3">
    <source>
        <dbReference type="Proteomes" id="UP000467841"/>
    </source>
</evidence>
<dbReference type="InterPro" id="IPR023780">
    <property type="entry name" value="Chromo_domain"/>
</dbReference>
<dbReference type="Pfam" id="PF24626">
    <property type="entry name" value="SH3_Tf2-1"/>
    <property type="match status" value="1"/>
</dbReference>
<dbReference type="InterPro" id="IPR000953">
    <property type="entry name" value="Chromo/chromo_shadow_dom"/>
</dbReference>
<dbReference type="Proteomes" id="UP000467841">
    <property type="component" value="Unassembled WGS sequence"/>
</dbReference>
<dbReference type="PANTHER" id="PTHR46148:SF52">
    <property type="entry name" value="OS04G0603800 PROTEIN"/>
    <property type="match status" value="1"/>
</dbReference>